<dbReference type="AlphaFoldDB" id="A0AAD2CUH3"/>
<organism evidence="1 2">
    <name type="scientific">Cylindrotheca closterium</name>
    <dbReference type="NCBI Taxonomy" id="2856"/>
    <lineage>
        <taxon>Eukaryota</taxon>
        <taxon>Sar</taxon>
        <taxon>Stramenopiles</taxon>
        <taxon>Ochrophyta</taxon>
        <taxon>Bacillariophyta</taxon>
        <taxon>Bacillariophyceae</taxon>
        <taxon>Bacillariophycidae</taxon>
        <taxon>Bacillariales</taxon>
        <taxon>Bacillariaceae</taxon>
        <taxon>Cylindrotheca</taxon>
    </lineage>
</organism>
<dbReference type="Proteomes" id="UP001295423">
    <property type="component" value="Unassembled WGS sequence"/>
</dbReference>
<proteinExistence type="predicted"/>
<evidence type="ECO:0000313" key="2">
    <source>
        <dbReference type="Proteomes" id="UP001295423"/>
    </source>
</evidence>
<accession>A0AAD2CUH3</accession>
<name>A0AAD2CUH3_9STRA</name>
<sequence>MSRNPLSWVLENLDVGKIGKEERVFVIVDDRAKSPSKALLRRMSKERGQTIKDAMRHADHCSCDETVESMELSPLMSPSLSPKPVSDFQLLPKAAASPKSVILQTSLDD</sequence>
<comment type="caution">
    <text evidence="1">The sequence shown here is derived from an EMBL/GenBank/DDBJ whole genome shotgun (WGS) entry which is preliminary data.</text>
</comment>
<evidence type="ECO:0000313" key="1">
    <source>
        <dbReference type="EMBL" id="CAJ1945903.1"/>
    </source>
</evidence>
<gene>
    <name evidence="1" type="ORF">CYCCA115_LOCUS10045</name>
</gene>
<reference evidence="1" key="1">
    <citation type="submission" date="2023-08" db="EMBL/GenBank/DDBJ databases">
        <authorList>
            <person name="Audoor S."/>
            <person name="Bilcke G."/>
        </authorList>
    </citation>
    <scope>NUCLEOTIDE SEQUENCE</scope>
</reference>
<keyword evidence="2" id="KW-1185">Reference proteome</keyword>
<dbReference type="EMBL" id="CAKOGP040001557">
    <property type="protein sequence ID" value="CAJ1945903.1"/>
    <property type="molecule type" value="Genomic_DNA"/>
</dbReference>
<protein>
    <submittedName>
        <fullName evidence="1">Uncharacterized protein</fullName>
    </submittedName>
</protein>